<evidence type="ECO:0000313" key="2">
    <source>
        <dbReference type="Proteomes" id="UP000516117"/>
    </source>
</evidence>
<accession>A0A7H0H2N1</accession>
<dbReference type="KEGG" id="tdf:H9L22_10840"/>
<proteinExistence type="predicted"/>
<dbReference type="Proteomes" id="UP000516117">
    <property type="component" value="Chromosome"/>
</dbReference>
<sequence length="129" mass="13974">MDRSGHFYACYVVDEISRARLLELIPPRYPDVIAHHITVQFDVPRDAAPPDPPSSVCVTGIADDGHAVQGLRVAIDGSSVRPDGRIYHITWSIDRSKGARPVDTNLVMSLTTELAPIDIAVTPAVFGEG</sequence>
<gene>
    <name evidence="1" type="ORF">H9L22_10840</name>
</gene>
<reference evidence="1 2" key="1">
    <citation type="submission" date="2020-08" db="EMBL/GenBank/DDBJ databases">
        <title>Genome sequence of Tessaracoccus defluvii JCM 17540T.</title>
        <authorList>
            <person name="Hyun D.-W."/>
            <person name="Bae J.-W."/>
        </authorList>
    </citation>
    <scope>NUCLEOTIDE SEQUENCE [LARGE SCALE GENOMIC DNA]</scope>
    <source>
        <strain evidence="1 2">JCM 17540</strain>
    </source>
</reference>
<dbReference type="AlphaFoldDB" id="A0A7H0H2N1"/>
<evidence type="ECO:0000313" key="1">
    <source>
        <dbReference type="EMBL" id="QNP54797.1"/>
    </source>
</evidence>
<organism evidence="1 2">
    <name type="scientific">Tessaracoccus defluvii</name>
    <dbReference type="NCBI Taxonomy" id="1285901"/>
    <lineage>
        <taxon>Bacteria</taxon>
        <taxon>Bacillati</taxon>
        <taxon>Actinomycetota</taxon>
        <taxon>Actinomycetes</taxon>
        <taxon>Propionibacteriales</taxon>
        <taxon>Propionibacteriaceae</taxon>
        <taxon>Tessaracoccus</taxon>
    </lineage>
</organism>
<name>A0A7H0H2N1_9ACTN</name>
<dbReference type="EMBL" id="CP060789">
    <property type="protein sequence ID" value="QNP54797.1"/>
    <property type="molecule type" value="Genomic_DNA"/>
</dbReference>
<keyword evidence="2" id="KW-1185">Reference proteome</keyword>
<protein>
    <submittedName>
        <fullName evidence="1">Uncharacterized protein</fullName>
    </submittedName>
</protein>
<dbReference type="RefSeq" id="WP_187719933.1">
    <property type="nucleotide sequence ID" value="NZ_BAABBL010000018.1"/>
</dbReference>